<reference evidence="2 3" key="1">
    <citation type="submission" date="2017-03" db="EMBL/GenBank/DDBJ databases">
        <title>Draft genome sequence of Streptomyces scabrisporus NF3, endophyte isolated from Amphipterygium adstringens.</title>
        <authorList>
            <person name="Vazquez M."/>
            <person name="Ceapa C.D."/>
            <person name="Rodriguez Luna D."/>
            <person name="Sanchez Esquivel S."/>
        </authorList>
    </citation>
    <scope>NUCLEOTIDE SEQUENCE [LARGE SCALE GENOMIC DNA]</scope>
    <source>
        <strain evidence="2 3">NF3</strain>
    </source>
</reference>
<protein>
    <recommendedName>
        <fullName evidence="1">NIPSNAP domain-containing protein</fullName>
    </recommendedName>
</protein>
<gene>
    <name evidence="2" type="ORF">B4N89_15485</name>
</gene>
<dbReference type="InterPro" id="IPR011008">
    <property type="entry name" value="Dimeric_a/b-barrel"/>
</dbReference>
<accession>A0A1T3NZA9</accession>
<dbReference type="AlphaFoldDB" id="A0A1T3NZA9"/>
<evidence type="ECO:0000313" key="2">
    <source>
        <dbReference type="EMBL" id="OPC82158.1"/>
    </source>
</evidence>
<feature type="domain" description="NIPSNAP" evidence="1">
    <location>
        <begin position="20"/>
        <end position="108"/>
    </location>
</feature>
<dbReference type="STRING" id="159449.B4N89_15485"/>
<keyword evidence="3" id="KW-1185">Reference proteome</keyword>
<organism evidence="2 3">
    <name type="scientific">Embleya scabrispora</name>
    <dbReference type="NCBI Taxonomy" id="159449"/>
    <lineage>
        <taxon>Bacteria</taxon>
        <taxon>Bacillati</taxon>
        <taxon>Actinomycetota</taxon>
        <taxon>Actinomycetes</taxon>
        <taxon>Kitasatosporales</taxon>
        <taxon>Streptomycetaceae</taxon>
        <taxon>Embleya</taxon>
    </lineage>
</organism>
<dbReference type="InterPro" id="IPR012577">
    <property type="entry name" value="NIPSNAP"/>
</dbReference>
<sequence length="117" mass="12916">MNTPETPASETVSILDHVTLTNDQVAWWLGQFHDRYLPGAQRRGMRLERVWRSPAGRDATTVHILWVLPGIRAFYAMRGAAAADPEVAAFWAATDGYALERQRRALQPAEAGVGVSA</sequence>
<dbReference type="Gene3D" id="3.30.70.100">
    <property type="match status" value="1"/>
</dbReference>
<dbReference type="SUPFAM" id="SSF54909">
    <property type="entry name" value="Dimeric alpha+beta barrel"/>
    <property type="match status" value="1"/>
</dbReference>
<dbReference type="EMBL" id="MWQN01000001">
    <property type="protein sequence ID" value="OPC82158.1"/>
    <property type="molecule type" value="Genomic_DNA"/>
</dbReference>
<dbReference type="Pfam" id="PF07978">
    <property type="entry name" value="NIPSNAP"/>
    <property type="match status" value="1"/>
</dbReference>
<proteinExistence type="predicted"/>
<dbReference type="Proteomes" id="UP000190037">
    <property type="component" value="Unassembled WGS sequence"/>
</dbReference>
<comment type="caution">
    <text evidence="2">The sequence shown here is derived from an EMBL/GenBank/DDBJ whole genome shotgun (WGS) entry which is preliminary data.</text>
</comment>
<evidence type="ECO:0000259" key="1">
    <source>
        <dbReference type="Pfam" id="PF07978"/>
    </source>
</evidence>
<evidence type="ECO:0000313" key="3">
    <source>
        <dbReference type="Proteomes" id="UP000190037"/>
    </source>
</evidence>
<name>A0A1T3NZA9_9ACTN</name>